<sequence>MFYLLFGISGGEVMVVLLLVLLLFGTDKLPEALRMLGKAIGRVNAARDELTRQVHHSMDDPRHAFEDVEVELPDEEAPGAVPEDEDAPARVKRAD</sequence>
<feature type="compositionally biased region" description="Acidic residues" evidence="8">
    <location>
        <begin position="71"/>
        <end position="86"/>
    </location>
</feature>
<evidence type="ECO:0000256" key="8">
    <source>
        <dbReference type="SAM" id="MobiDB-lite"/>
    </source>
</evidence>
<protein>
    <submittedName>
        <fullName evidence="10">Sec-independent protein translocase protein TatB</fullName>
    </submittedName>
</protein>
<dbReference type="Pfam" id="PF02416">
    <property type="entry name" value="TatA_B_E"/>
    <property type="match status" value="1"/>
</dbReference>
<evidence type="ECO:0000256" key="6">
    <source>
        <dbReference type="ARBA" id="ARBA00023010"/>
    </source>
</evidence>
<dbReference type="GO" id="GO:0016020">
    <property type="term" value="C:membrane"/>
    <property type="evidence" value="ECO:0007669"/>
    <property type="project" value="UniProtKB-ARBA"/>
</dbReference>
<comment type="caution">
    <text evidence="10">The sequence shown here is derived from an EMBL/GenBank/DDBJ whole genome shotgun (WGS) entry which is preliminary data.</text>
</comment>
<keyword evidence="2" id="KW-0813">Transport</keyword>
<evidence type="ECO:0000256" key="1">
    <source>
        <dbReference type="ARBA" id="ARBA00004167"/>
    </source>
</evidence>
<evidence type="ECO:0000313" key="10">
    <source>
        <dbReference type="EMBL" id="PZX20664.1"/>
    </source>
</evidence>
<dbReference type="InterPro" id="IPR003369">
    <property type="entry name" value="TatA/B/E"/>
</dbReference>
<dbReference type="GO" id="GO:0015031">
    <property type="term" value="P:protein transport"/>
    <property type="evidence" value="ECO:0007669"/>
    <property type="project" value="UniProtKB-KW"/>
</dbReference>
<dbReference type="OrthoDB" id="200340at2"/>
<evidence type="ECO:0000313" key="11">
    <source>
        <dbReference type="Proteomes" id="UP000249239"/>
    </source>
</evidence>
<keyword evidence="5 9" id="KW-1133">Transmembrane helix</keyword>
<dbReference type="EMBL" id="QKZK01000001">
    <property type="protein sequence ID" value="PZX20664.1"/>
    <property type="molecule type" value="Genomic_DNA"/>
</dbReference>
<dbReference type="Proteomes" id="UP000249239">
    <property type="component" value="Unassembled WGS sequence"/>
</dbReference>
<organism evidence="10 11">
    <name type="scientific">Breznakibacter xylanolyticus</name>
    <dbReference type="NCBI Taxonomy" id="990"/>
    <lineage>
        <taxon>Bacteria</taxon>
        <taxon>Pseudomonadati</taxon>
        <taxon>Bacteroidota</taxon>
        <taxon>Bacteroidia</taxon>
        <taxon>Marinilabiliales</taxon>
        <taxon>Marinilabiliaceae</taxon>
        <taxon>Breznakibacter</taxon>
    </lineage>
</organism>
<keyword evidence="3 9" id="KW-0812">Transmembrane</keyword>
<keyword evidence="6" id="KW-0811">Translocation</keyword>
<evidence type="ECO:0000256" key="3">
    <source>
        <dbReference type="ARBA" id="ARBA00022692"/>
    </source>
</evidence>
<dbReference type="RefSeq" id="WP_111443834.1">
    <property type="nucleotide sequence ID" value="NZ_QKZK01000001.1"/>
</dbReference>
<evidence type="ECO:0000256" key="4">
    <source>
        <dbReference type="ARBA" id="ARBA00022927"/>
    </source>
</evidence>
<keyword evidence="11" id="KW-1185">Reference proteome</keyword>
<keyword evidence="7 9" id="KW-0472">Membrane</keyword>
<gene>
    <name evidence="10" type="ORF">LX69_00085</name>
</gene>
<proteinExistence type="predicted"/>
<evidence type="ECO:0000256" key="7">
    <source>
        <dbReference type="ARBA" id="ARBA00023136"/>
    </source>
</evidence>
<accession>A0A2W7NVL8</accession>
<name>A0A2W7NVL8_9BACT</name>
<evidence type="ECO:0000256" key="2">
    <source>
        <dbReference type="ARBA" id="ARBA00022448"/>
    </source>
</evidence>
<dbReference type="Gene3D" id="1.20.5.3310">
    <property type="match status" value="1"/>
</dbReference>
<evidence type="ECO:0000256" key="9">
    <source>
        <dbReference type="SAM" id="Phobius"/>
    </source>
</evidence>
<reference evidence="10 11" key="1">
    <citation type="submission" date="2018-06" db="EMBL/GenBank/DDBJ databases">
        <title>Genomic Encyclopedia of Archaeal and Bacterial Type Strains, Phase II (KMG-II): from individual species to whole genera.</title>
        <authorList>
            <person name="Goeker M."/>
        </authorList>
    </citation>
    <scope>NUCLEOTIDE SEQUENCE [LARGE SCALE GENOMIC DNA]</scope>
    <source>
        <strain evidence="10 11">DSM 6779</strain>
    </source>
</reference>
<evidence type="ECO:0000256" key="5">
    <source>
        <dbReference type="ARBA" id="ARBA00022989"/>
    </source>
</evidence>
<comment type="subcellular location">
    <subcellularLocation>
        <location evidence="1">Membrane</location>
        <topology evidence="1">Single-pass membrane protein</topology>
    </subcellularLocation>
</comment>
<feature type="region of interest" description="Disordered" evidence="8">
    <location>
        <begin position="71"/>
        <end position="95"/>
    </location>
</feature>
<dbReference type="AlphaFoldDB" id="A0A2W7NVL8"/>
<keyword evidence="4" id="KW-0653">Protein transport</keyword>
<feature type="transmembrane region" description="Helical" evidence="9">
    <location>
        <begin position="6"/>
        <end position="25"/>
    </location>
</feature>